<dbReference type="PANTHER" id="PTHR11481:SF64">
    <property type="entry name" value="FC RECEPTOR-LIKE PROTEIN 4"/>
    <property type="match status" value="1"/>
</dbReference>
<feature type="domain" description="Ig-like" evidence="5">
    <location>
        <begin position="298"/>
        <end position="383"/>
    </location>
</feature>
<proteinExistence type="predicted"/>
<dbReference type="PANTHER" id="PTHR11481">
    <property type="entry name" value="IMMUNOGLOBULIN FC RECEPTOR"/>
    <property type="match status" value="1"/>
</dbReference>
<feature type="compositionally biased region" description="Polar residues" evidence="3">
    <location>
        <begin position="566"/>
        <end position="575"/>
    </location>
</feature>
<dbReference type="PROSITE" id="PS50835">
    <property type="entry name" value="IG_LIKE"/>
    <property type="match status" value="5"/>
</dbReference>
<dbReference type="InterPro" id="IPR036179">
    <property type="entry name" value="Ig-like_dom_sf"/>
</dbReference>
<dbReference type="Pfam" id="PF13895">
    <property type="entry name" value="Ig_2"/>
    <property type="match status" value="3"/>
</dbReference>
<feature type="compositionally biased region" description="Low complexity" evidence="3">
    <location>
        <begin position="443"/>
        <end position="452"/>
    </location>
</feature>
<dbReference type="OrthoDB" id="6151406at2759"/>
<feature type="compositionally biased region" description="Basic and acidic residues" evidence="3">
    <location>
        <begin position="423"/>
        <end position="441"/>
    </location>
</feature>
<keyword evidence="1 4" id="KW-0732">Signal</keyword>
<feature type="domain" description="Ig-like" evidence="5">
    <location>
        <begin position="40"/>
        <end position="109"/>
    </location>
</feature>
<dbReference type="AlphaFoldDB" id="A0A6P7IDE4"/>
<evidence type="ECO:0000256" key="1">
    <source>
        <dbReference type="ARBA" id="ARBA00022729"/>
    </source>
</evidence>
<sequence length="595" mass="66438">MGHTLLCELGLILLFTLLCSGHAEDAVLTTDPNWSTVFIGESVTFKCDVEEGEEGHWEYKINKNGQTFVPYNSHKTYKLDIKSKGNSGKYQCAARHKSSGNTEDSNTIHLTVLDKPTATLTADKTTTSVGGSVKLTCSLEGSVGWTFEWFRRVPGSTEAPVEKHDGENKVVNVLQGGIYRCRGLRGKPPFYSDISKEVTVDITYSNKAVLTRQPDWNQLFSGERIKLTCEVQGGEGTEWVYEWRRTGSDTLPTHSNFWDFSVSESSSGQYKCKTRRRDDPYSSTEWSKAITLSVSPRPKAELSANMRAIPVGGNVTLVCSVNPASSGWKYSWFRDEELSRPLKPEDAVFYSNEQIIVSQEGTYRCRAERGEPVYYTEDSDPLSIDKNVPNKAAVSLQPNWTQIYEGEKISVRCEIQGGDTEWGYKWKAPDSNKPSNQHEYRISSASSSHSGAYSCKGYMNNEHTTTEWSDPVSQSTTAEHTINQDEAQRSPHTSSPQGDVSVYETIKEPENTEHGESSDVTYSLIELKSATKKGKKQKPVESCVYSDVKIRSSAVTLIVGPAQNTWESIRGQNQKPEPPLNSEEQLLHSKLYPNT</sequence>
<feature type="signal peptide" evidence="4">
    <location>
        <begin position="1"/>
        <end position="23"/>
    </location>
</feature>
<dbReference type="GeneID" id="114435440"/>
<evidence type="ECO:0000256" key="2">
    <source>
        <dbReference type="ARBA" id="ARBA00023157"/>
    </source>
</evidence>
<evidence type="ECO:0000313" key="7">
    <source>
        <dbReference type="RefSeq" id="XP_028260912.1"/>
    </source>
</evidence>
<feature type="domain" description="Ig-like" evidence="5">
    <location>
        <begin position="116"/>
        <end position="182"/>
    </location>
</feature>
<accession>A0A6P7IDE4</accession>
<feature type="region of interest" description="Disordered" evidence="3">
    <location>
        <begin position="464"/>
        <end position="500"/>
    </location>
</feature>
<dbReference type="GO" id="GO:0004888">
    <property type="term" value="F:transmembrane signaling receptor activity"/>
    <property type="evidence" value="ECO:0007669"/>
    <property type="project" value="TreeGrafter"/>
</dbReference>
<reference evidence="7" key="1">
    <citation type="submission" date="2025-08" db="UniProtKB">
        <authorList>
            <consortium name="RefSeq"/>
        </authorList>
    </citation>
    <scope>IDENTIFICATION</scope>
</reference>
<protein>
    <submittedName>
        <fullName evidence="7">Leukocyte immunoglobulin-like receptor subfamily A member 4</fullName>
    </submittedName>
</protein>
<dbReference type="InterPro" id="IPR003599">
    <property type="entry name" value="Ig_sub"/>
</dbReference>
<feature type="region of interest" description="Disordered" evidence="3">
    <location>
        <begin position="566"/>
        <end position="595"/>
    </location>
</feature>
<dbReference type="SMART" id="SM00409">
    <property type="entry name" value="IG"/>
    <property type="match status" value="5"/>
</dbReference>
<keyword evidence="6" id="KW-1185">Reference proteome</keyword>
<dbReference type="InParanoid" id="A0A6P7IDE4"/>
<dbReference type="SMART" id="SM00408">
    <property type="entry name" value="IGc2"/>
    <property type="match status" value="4"/>
</dbReference>
<gene>
    <name evidence="7" type="primary">LOC114435440</name>
</gene>
<dbReference type="GO" id="GO:0009897">
    <property type="term" value="C:external side of plasma membrane"/>
    <property type="evidence" value="ECO:0007669"/>
    <property type="project" value="TreeGrafter"/>
</dbReference>
<feature type="chain" id="PRO_5028244244" evidence="4">
    <location>
        <begin position="24"/>
        <end position="595"/>
    </location>
</feature>
<dbReference type="InterPro" id="IPR050488">
    <property type="entry name" value="Ig_Fc_receptor"/>
</dbReference>
<dbReference type="Proteomes" id="UP000515145">
    <property type="component" value="Chromosome 5"/>
</dbReference>
<feature type="domain" description="Ig-like" evidence="5">
    <location>
        <begin position="222"/>
        <end position="291"/>
    </location>
</feature>
<dbReference type="Gene3D" id="2.60.40.10">
    <property type="entry name" value="Immunoglobulins"/>
    <property type="match status" value="5"/>
</dbReference>
<dbReference type="SUPFAM" id="SSF48726">
    <property type="entry name" value="Immunoglobulin"/>
    <property type="match status" value="5"/>
</dbReference>
<feature type="compositionally biased region" description="Polar residues" evidence="3">
    <location>
        <begin position="464"/>
        <end position="481"/>
    </location>
</feature>
<dbReference type="Pfam" id="PF13927">
    <property type="entry name" value="Ig_3"/>
    <property type="match status" value="1"/>
</dbReference>
<evidence type="ECO:0000313" key="6">
    <source>
        <dbReference type="Proteomes" id="UP000515145"/>
    </source>
</evidence>
<feature type="region of interest" description="Disordered" evidence="3">
    <location>
        <begin position="423"/>
        <end position="452"/>
    </location>
</feature>
<dbReference type="InterPro" id="IPR013783">
    <property type="entry name" value="Ig-like_fold"/>
</dbReference>
<evidence type="ECO:0000256" key="4">
    <source>
        <dbReference type="SAM" id="SignalP"/>
    </source>
</evidence>
<dbReference type="GO" id="GO:0007166">
    <property type="term" value="P:cell surface receptor signaling pathway"/>
    <property type="evidence" value="ECO:0007669"/>
    <property type="project" value="TreeGrafter"/>
</dbReference>
<evidence type="ECO:0000259" key="5">
    <source>
        <dbReference type="PROSITE" id="PS50835"/>
    </source>
</evidence>
<feature type="domain" description="Ig-like" evidence="5">
    <location>
        <begin position="389"/>
        <end position="466"/>
    </location>
</feature>
<organism evidence="6 7">
    <name type="scientific">Parambassis ranga</name>
    <name type="common">Indian glassy fish</name>
    <dbReference type="NCBI Taxonomy" id="210632"/>
    <lineage>
        <taxon>Eukaryota</taxon>
        <taxon>Metazoa</taxon>
        <taxon>Chordata</taxon>
        <taxon>Craniata</taxon>
        <taxon>Vertebrata</taxon>
        <taxon>Euteleostomi</taxon>
        <taxon>Actinopterygii</taxon>
        <taxon>Neopterygii</taxon>
        <taxon>Teleostei</taxon>
        <taxon>Neoteleostei</taxon>
        <taxon>Acanthomorphata</taxon>
        <taxon>Ovalentaria</taxon>
        <taxon>Ambassidae</taxon>
        <taxon>Parambassis</taxon>
    </lineage>
</organism>
<evidence type="ECO:0000256" key="3">
    <source>
        <dbReference type="SAM" id="MobiDB-lite"/>
    </source>
</evidence>
<dbReference type="RefSeq" id="XP_028260912.1">
    <property type="nucleotide sequence ID" value="XM_028405111.1"/>
</dbReference>
<dbReference type="InterPro" id="IPR003598">
    <property type="entry name" value="Ig_sub2"/>
</dbReference>
<name>A0A6P7IDE4_9TELE</name>
<dbReference type="InterPro" id="IPR007110">
    <property type="entry name" value="Ig-like_dom"/>
</dbReference>
<dbReference type="GO" id="GO:0006955">
    <property type="term" value="P:immune response"/>
    <property type="evidence" value="ECO:0007669"/>
    <property type="project" value="TreeGrafter"/>
</dbReference>
<keyword evidence="2" id="KW-1015">Disulfide bond</keyword>